<dbReference type="InterPro" id="IPR049636">
    <property type="entry name" value="HNF4-like_DBD"/>
</dbReference>
<dbReference type="CDD" id="cd06960">
    <property type="entry name" value="NR_DBD_HNF4A"/>
    <property type="match status" value="1"/>
</dbReference>
<dbReference type="SMART" id="SM00399">
    <property type="entry name" value="ZnF_C4"/>
    <property type="match status" value="1"/>
</dbReference>
<dbReference type="SUPFAM" id="SSF57716">
    <property type="entry name" value="Glucocorticoid receptor-like (DNA-binding domain)"/>
    <property type="match status" value="1"/>
</dbReference>
<evidence type="ECO:0000313" key="14">
    <source>
        <dbReference type="EMBL" id="TKR73684.1"/>
    </source>
</evidence>
<evidence type="ECO:0000313" key="15">
    <source>
        <dbReference type="Proteomes" id="UP000298663"/>
    </source>
</evidence>
<gene>
    <name evidence="14" type="ORF">L596_020968</name>
</gene>
<comment type="similarity">
    <text evidence="2 11">Belongs to the nuclear hormone receptor family.</text>
</comment>
<dbReference type="GO" id="GO:0000978">
    <property type="term" value="F:RNA polymerase II cis-regulatory region sequence-specific DNA binding"/>
    <property type="evidence" value="ECO:0007669"/>
    <property type="project" value="InterPro"/>
</dbReference>
<dbReference type="Proteomes" id="UP000298663">
    <property type="component" value="Unassembled WGS sequence"/>
</dbReference>
<dbReference type="EMBL" id="AZBU02000006">
    <property type="protein sequence ID" value="TKR73684.1"/>
    <property type="molecule type" value="Genomic_DNA"/>
</dbReference>
<dbReference type="Gene3D" id="3.30.50.10">
    <property type="entry name" value="Erythroid Transcription Factor GATA-1, subunit A"/>
    <property type="match status" value="1"/>
</dbReference>
<keyword evidence="8 11" id="KW-0804">Transcription</keyword>
<evidence type="ECO:0000256" key="6">
    <source>
        <dbReference type="ARBA" id="ARBA00023015"/>
    </source>
</evidence>
<evidence type="ECO:0000256" key="5">
    <source>
        <dbReference type="ARBA" id="ARBA00022833"/>
    </source>
</evidence>
<comment type="subcellular location">
    <subcellularLocation>
        <location evidence="1 11">Nucleus</location>
    </subcellularLocation>
</comment>
<dbReference type="GO" id="GO:0008270">
    <property type="term" value="F:zinc ion binding"/>
    <property type="evidence" value="ECO:0007669"/>
    <property type="project" value="UniProtKB-KW"/>
</dbReference>
<keyword evidence="15" id="KW-1185">Reference proteome</keyword>
<keyword evidence="3 11" id="KW-0479">Metal-binding</keyword>
<dbReference type="PROSITE" id="PS00031">
    <property type="entry name" value="NUCLEAR_REC_DBD_1"/>
    <property type="match status" value="1"/>
</dbReference>
<dbReference type="OrthoDB" id="5771769at2759"/>
<evidence type="ECO:0000256" key="2">
    <source>
        <dbReference type="ARBA" id="ARBA00005993"/>
    </source>
</evidence>
<comment type="caution">
    <text evidence="14">The sequence shown here is derived from an EMBL/GenBank/DDBJ whole genome shotgun (WGS) entry which is preliminary data.</text>
</comment>
<evidence type="ECO:0000256" key="7">
    <source>
        <dbReference type="ARBA" id="ARBA00023125"/>
    </source>
</evidence>
<keyword evidence="10 11" id="KW-0539">Nucleus</keyword>
<keyword evidence="4 11" id="KW-0863">Zinc-finger</keyword>
<dbReference type="InterPro" id="IPR013088">
    <property type="entry name" value="Znf_NHR/GATA"/>
</dbReference>
<evidence type="ECO:0000259" key="13">
    <source>
        <dbReference type="PROSITE" id="PS51843"/>
    </source>
</evidence>
<feature type="domain" description="Nuclear receptor" evidence="12">
    <location>
        <begin position="77"/>
        <end position="152"/>
    </location>
</feature>
<proteinExistence type="inferred from homology"/>
<keyword evidence="7 11" id="KW-0238">DNA-binding</keyword>
<dbReference type="AlphaFoldDB" id="A0A4U5MVB0"/>
<keyword evidence="6 11" id="KW-0805">Transcription regulation</keyword>
<dbReference type="InterPro" id="IPR000536">
    <property type="entry name" value="Nucl_hrmn_rcpt_lig-bd"/>
</dbReference>
<dbReference type="Gene3D" id="1.10.565.10">
    <property type="entry name" value="Retinoid X Receptor"/>
    <property type="match status" value="1"/>
</dbReference>
<dbReference type="Pfam" id="PF00105">
    <property type="entry name" value="zf-C4"/>
    <property type="match status" value="1"/>
</dbReference>
<dbReference type="GO" id="GO:0003700">
    <property type="term" value="F:DNA-binding transcription factor activity"/>
    <property type="evidence" value="ECO:0007669"/>
    <property type="project" value="InterPro"/>
</dbReference>
<dbReference type="PROSITE" id="PS51030">
    <property type="entry name" value="NUCLEAR_REC_DBD_2"/>
    <property type="match status" value="1"/>
</dbReference>
<evidence type="ECO:0000256" key="8">
    <source>
        <dbReference type="ARBA" id="ARBA00023163"/>
    </source>
</evidence>
<evidence type="ECO:0000259" key="12">
    <source>
        <dbReference type="PROSITE" id="PS51030"/>
    </source>
</evidence>
<feature type="domain" description="NR LBD" evidence="13">
    <location>
        <begin position="195"/>
        <end position="433"/>
    </location>
</feature>
<dbReference type="InterPro" id="IPR001723">
    <property type="entry name" value="Nuclear_hrmn_rcpt"/>
</dbReference>
<organism evidence="14 15">
    <name type="scientific">Steinernema carpocapsae</name>
    <name type="common">Entomopathogenic nematode</name>
    <dbReference type="NCBI Taxonomy" id="34508"/>
    <lineage>
        <taxon>Eukaryota</taxon>
        <taxon>Metazoa</taxon>
        <taxon>Ecdysozoa</taxon>
        <taxon>Nematoda</taxon>
        <taxon>Chromadorea</taxon>
        <taxon>Rhabditida</taxon>
        <taxon>Tylenchina</taxon>
        <taxon>Panagrolaimomorpha</taxon>
        <taxon>Strongyloidoidea</taxon>
        <taxon>Steinernematidae</taxon>
        <taxon>Steinernema</taxon>
    </lineage>
</organism>
<dbReference type="InterPro" id="IPR035500">
    <property type="entry name" value="NHR-like_dom_sf"/>
</dbReference>
<name>A0A4U5MVB0_STECR</name>
<evidence type="ECO:0000256" key="10">
    <source>
        <dbReference type="ARBA" id="ARBA00023242"/>
    </source>
</evidence>
<dbReference type="PRINTS" id="PR00398">
    <property type="entry name" value="STRDHORMONER"/>
</dbReference>
<evidence type="ECO:0000256" key="11">
    <source>
        <dbReference type="RuleBase" id="RU004334"/>
    </source>
</evidence>
<dbReference type="PANTHER" id="PTHR24083">
    <property type="entry name" value="NUCLEAR HORMONE RECEPTOR"/>
    <property type="match status" value="1"/>
</dbReference>
<dbReference type="PROSITE" id="PS51843">
    <property type="entry name" value="NR_LBD"/>
    <property type="match status" value="1"/>
</dbReference>
<dbReference type="PRINTS" id="PR00047">
    <property type="entry name" value="STROIDFINGER"/>
</dbReference>
<dbReference type="SMART" id="SM00430">
    <property type="entry name" value="HOLI"/>
    <property type="match status" value="1"/>
</dbReference>
<evidence type="ECO:0000256" key="1">
    <source>
        <dbReference type="ARBA" id="ARBA00004123"/>
    </source>
</evidence>
<dbReference type="CDD" id="cd06157">
    <property type="entry name" value="NR_LBD"/>
    <property type="match status" value="1"/>
</dbReference>
<dbReference type="FunFam" id="3.30.50.10:FF:000030">
    <property type="entry name" value="Nuclear Hormone Receptor family"/>
    <property type="match status" value="1"/>
</dbReference>
<dbReference type="SUPFAM" id="SSF48508">
    <property type="entry name" value="Nuclear receptor ligand-binding domain"/>
    <property type="match status" value="1"/>
</dbReference>
<evidence type="ECO:0008006" key="16">
    <source>
        <dbReference type="Google" id="ProtNLM"/>
    </source>
</evidence>
<reference evidence="14 15" key="2">
    <citation type="journal article" date="2019" name="G3 (Bethesda)">
        <title>Hybrid Assembly of the Genome of the Entomopathogenic Nematode Steinernema carpocapsae Identifies the X-Chromosome.</title>
        <authorList>
            <person name="Serra L."/>
            <person name="Macchietto M."/>
            <person name="Macias-Munoz A."/>
            <person name="McGill C.J."/>
            <person name="Rodriguez I.M."/>
            <person name="Rodriguez B."/>
            <person name="Murad R."/>
            <person name="Mortazavi A."/>
        </authorList>
    </citation>
    <scope>NUCLEOTIDE SEQUENCE [LARGE SCALE GENOMIC DNA]</scope>
    <source>
        <strain evidence="14 15">ALL</strain>
    </source>
</reference>
<keyword evidence="5 11" id="KW-0862">Zinc</keyword>
<keyword evidence="9 11" id="KW-0675">Receptor</keyword>
<reference evidence="14 15" key="1">
    <citation type="journal article" date="2015" name="Genome Biol.">
        <title>Comparative genomics of Steinernema reveals deeply conserved gene regulatory networks.</title>
        <authorList>
            <person name="Dillman A.R."/>
            <person name="Macchietto M."/>
            <person name="Porter C.F."/>
            <person name="Rogers A."/>
            <person name="Williams B."/>
            <person name="Antoshechkin I."/>
            <person name="Lee M.M."/>
            <person name="Goodwin Z."/>
            <person name="Lu X."/>
            <person name="Lewis E.E."/>
            <person name="Goodrich-Blair H."/>
            <person name="Stock S.P."/>
            <person name="Adams B.J."/>
            <person name="Sternberg P.W."/>
            <person name="Mortazavi A."/>
        </authorList>
    </citation>
    <scope>NUCLEOTIDE SEQUENCE [LARGE SCALE GENOMIC DNA]</scope>
    <source>
        <strain evidence="14 15">ALL</strain>
    </source>
</reference>
<accession>A0A4U5MVB0</accession>
<dbReference type="InterPro" id="IPR001628">
    <property type="entry name" value="Znf_hrmn_rcpt"/>
</dbReference>
<dbReference type="InterPro" id="IPR050274">
    <property type="entry name" value="Nuclear_hormone_rcpt_NR2"/>
</dbReference>
<evidence type="ECO:0000256" key="4">
    <source>
        <dbReference type="ARBA" id="ARBA00022771"/>
    </source>
</evidence>
<sequence length="439" mass="50053">MSAASVHPIIYTQSSSCSVRRMAVVEPMFPLSNAGIPSCSPNLPEPFSDDDVGMRSRTSSLTQPKYKFRETKRCRSGELCVVCGDVASGIHYSVPSCNGCKTFFRRVVLENRTYSCKANGNCLVDKRQRCGCRHCRFKKCLMVGMDRTELNTERRRKRKSFQFETTSEENAPFKDPFIDDLLLREEKFQIILKSTLAPIHESISEALLMPNTFDQATEIHEQYQMEHGRQMNFSYWRAKILSTTIEWSKSFLAFQNLPQKDKEILLIHTSFSNMVLSEAFHTPEKYSDRIIYPDSLCVYRNLAANTTTERSGLIPTIVAVINQVLVPIRQMKLTLVEYVHLQALLLFDPECVSLSQQAIKIIAGMRSQTIQALAKLLKSKYGTNESAYRFSTILLRIASIQKVAAFKRETLCAIEKLNLMAPHPLTLEVSKRYGEVSFF</sequence>
<protein>
    <recommendedName>
        <fullName evidence="16">Nuclear receptor domain-containing protein</fullName>
    </recommendedName>
</protein>
<dbReference type="Pfam" id="PF00104">
    <property type="entry name" value="Hormone_recep"/>
    <property type="match status" value="1"/>
</dbReference>
<dbReference type="GO" id="GO:0005634">
    <property type="term" value="C:nucleus"/>
    <property type="evidence" value="ECO:0007669"/>
    <property type="project" value="UniProtKB-SubCell"/>
</dbReference>
<evidence type="ECO:0000256" key="9">
    <source>
        <dbReference type="ARBA" id="ARBA00023170"/>
    </source>
</evidence>
<evidence type="ECO:0000256" key="3">
    <source>
        <dbReference type="ARBA" id="ARBA00022723"/>
    </source>
</evidence>